<dbReference type="AlphaFoldDB" id="A0A8H3J9E1"/>
<dbReference type="OrthoDB" id="195446at2759"/>
<feature type="domain" description="Nephrocystin 3-like N-terminal" evidence="3">
    <location>
        <begin position="89"/>
        <end position="257"/>
    </location>
</feature>
<organism evidence="4 5">
    <name type="scientific">Alectoria fallacina</name>
    <dbReference type="NCBI Taxonomy" id="1903189"/>
    <lineage>
        <taxon>Eukaryota</taxon>
        <taxon>Fungi</taxon>
        <taxon>Dikarya</taxon>
        <taxon>Ascomycota</taxon>
        <taxon>Pezizomycotina</taxon>
        <taxon>Lecanoromycetes</taxon>
        <taxon>OSLEUM clade</taxon>
        <taxon>Lecanoromycetidae</taxon>
        <taxon>Lecanorales</taxon>
        <taxon>Lecanorineae</taxon>
        <taxon>Parmeliaceae</taxon>
        <taxon>Alectoria</taxon>
    </lineage>
</organism>
<evidence type="ECO:0000313" key="4">
    <source>
        <dbReference type="EMBL" id="CAF9943222.1"/>
    </source>
</evidence>
<accession>A0A8H3J9E1</accession>
<dbReference type="SUPFAM" id="SSF52540">
    <property type="entry name" value="P-loop containing nucleoside triphosphate hydrolases"/>
    <property type="match status" value="1"/>
</dbReference>
<evidence type="ECO:0000256" key="1">
    <source>
        <dbReference type="ARBA" id="ARBA00022737"/>
    </source>
</evidence>
<dbReference type="InterPro" id="IPR027417">
    <property type="entry name" value="P-loop_NTPase"/>
</dbReference>
<name>A0A8H3J9E1_9LECA</name>
<dbReference type="PANTHER" id="PTHR10039">
    <property type="entry name" value="AMELOGENIN"/>
    <property type="match status" value="1"/>
</dbReference>
<evidence type="ECO:0000313" key="5">
    <source>
        <dbReference type="Proteomes" id="UP000664203"/>
    </source>
</evidence>
<protein>
    <recommendedName>
        <fullName evidence="3">Nephrocystin 3-like N-terminal domain-containing protein</fullName>
    </recommendedName>
</protein>
<feature type="compositionally biased region" description="Basic and acidic residues" evidence="2">
    <location>
        <begin position="41"/>
        <end position="55"/>
    </location>
</feature>
<keyword evidence="5" id="KW-1185">Reference proteome</keyword>
<evidence type="ECO:0000259" key="3">
    <source>
        <dbReference type="Pfam" id="PF24883"/>
    </source>
</evidence>
<dbReference type="EMBL" id="CAJPDR010000928">
    <property type="protein sequence ID" value="CAF9943222.1"/>
    <property type="molecule type" value="Genomic_DNA"/>
</dbReference>
<dbReference type="Gene3D" id="3.40.50.300">
    <property type="entry name" value="P-loop containing nucleotide triphosphate hydrolases"/>
    <property type="match status" value="1"/>
</dbReference>
<keyword evidence="1" id="KW-0677">Repeat</keyword>
<dbReference type="PANTHER" id="PTHR10039:SF16">
    <property type="entry name" value="GPI INOSITOL-DEACYLASE"/>
    <property type="match status" value="1"/>
</dbReference>
<reference evidence="4" key="1">
    <citation type="submission" date="2021-03" db="EMBL/GenBank/DDBJ databases">
        <authorList>
            <person name="Tagirdzhanova G."/>
        </authorList>
    </citation>
    <scope>NUCLEOTIDE SEQUENCE</scope>
</reference>
<sequence>MPEQLDHIKIIVCTPGSSYSKDINSTTKQILISTESAEAQQKQRDKLLKDEEERKKAEKTREQILDWLAHPDPSEIHSIASRARKSTKTGRWFLDGAAFRAFEETPRSVLWLHGDSGCGKSILCSAIIDELRAFRSEEPRIRLAYWYFSVNDANRRSLQNLVRALLTQLCPTSAAPPALLRLWDANRNGREAPQISDSIQTLSQTLMEVSMEEARPSFYIIIDALDESNEAERAEIMDMLRRIILLDIDIHLLVISRSNTVGVEQGLQDVVKLFNVVIERQHADEDILTHITERLRDDDDLNKWPAHLRKQIEEALVANAAGMFRWVDCQLQAIRRCRKPKELRTTLTSLPRTLREVYVKEVRNVEDRAVEDVRKLLRQR</sequence>
<gene>
    <name evidence="4" type="ORF">ALECFALPRED_010854</name>
</gene>
<comment type="caution">
    <text evidence="4">The sequence shown here is derived from an EMBL/GenBank/DDBJ whole genome shotgun (WGS) entry which is preliminary data.</text>
</comment>
<evidence type="ECO:0000256" key="2">
    <source>
        <dbReference type="SAM" id="MobiDB-lite"/>
    </source>
</evidence>
<feature type="region of interest" description="Disordered" evidence="2">
    <location>
        <begin position="35"/>
        <end position="55"/>
    </location>
</feature>
<dbReference type="Pfam" id="PF24883">
    <property type="entry name" value="NPHP3_N"/>
    <property type="match status" value="1"/>
</dbReference>
<dbReference type="InterPro" id="IPR056884">
    <property type="entry name" value="NPHP3-like_N"/>
</dbReference>
<proteinExistence type="predicted"/>
<dbReference type="Proteomes" id="UP000664203">
    <property type="component" value="Unassembled WGS sequence"/>
</dbReference>